<evidence type="ECO:0000313" key="1">
    <source>
        <dbReference type="EMBL" id="QHT07660.1"/>
    </source>
</evidence>
<reference evidence="1" key="1">
    <citation type="journal article" date="2020" name="Nature">
        <title>Giant virus diversity and host interactions through global metagenomics.</title>
        <authorList>
            <person name="Schulz F."/>
            <person name="Roux S."/>
            <person name="Paez-Espino D."/>
            <person name="Jungbluth S."/>
            <person name="Walsh D.A."/>
            <person name="Denef V.J."/>
            <person name="McMahon K.D."/>
            <person name="Konstantinidis K.T."/>
            <person name="Eloe-Fadrosh E.A."/>
            <person name="Kyrpides N.C."/>
            <person name="Woyke T."/>
        </authorList>
    </citation>
    <scope>NUCLEOTIDE SEQUENCE</scope>
    <source>
        <strain evidence="1">GVMAG-M-3300021964-36</strain>
    </source>
</reference>
<protein>
    <submittedName>
        <fullName evidence="1">Uncharacterized protein</fullName>
    </submittedName>
</protein>
<sequence>MYLCKYKSVESFTEDSIITASLYETNGLTPLNEDDHDLQFDSPFHLKANQIDINGKALFQKDIQFEDSETVDFGKDGVINSEHSIYFQDASYTAEDDKLSKNDLMTIKKNKSKIQYIQSELEGVIRMKEGQFQGTHSAKTTGNEECTSKLWDIAIGKQVSKADLCKACCKNVDNKADFKAFLTFKDGNTKIHQLVYVNLFSNRNMCSLVELKTVTSKPYSLTATLFKNNPSYECELYFILETDQTKLNEIRGKVKLDDIKASIDTTKYTRRIMSNQTEWGSKSKGMDIATTVHESNVKANLVLLAVVPKVNSVVTT</sequence>
<organism evidence="1">
    <name type="scientific">viral metagenome</name>
    <dbReference type="NCBI Taxonomy" id="1070528"/>
    <lineage>
        <taxon>unclassified sequences</taxon>
        <taxon>metagenomes</taxon>
        <taxon>organismal metagenomes</taxon>
    </lineage>
</organism>
<dbReference type="AlphaFoldDB" id="A0A6C0CUQ8"/>
<dbReference type="EMBL" id="MN739484">
    <property type="protein sequence ID" value="QHT07660.1"/>
    <property type="molecule type" value="Genomic_DNA"/>
</dbReference>
<proteinExistence type="predicted"/>
<accession>A0A6C0CUQ8</accession>
<name>A0A6C0CUQ8_9ZZZZ</name>